<reference evidence="1 2" key="1">
    <citation type="submission" date="2012-11" db="EMBL/GenBank/DDBJ databases">
        <title>Genome assembly of Thiorhodococcus sp. AK35.</title>
        <authorList>
            <person name="Nupur N."/>
            <person name="Khatri I."/>
            <person name="Subramanian S."/>
            <person name="Pinnaka A."/>
        </authorList>
    </citation>
    <scope>NUCLEOTIDE SEQUENCE [LARGE SCALE GENOMIC DNA]</scope>
    <source>
        <strain evidence="1 2">AK35</strain>
    </source>
</reference>
<comment type="caution">
    <text evidence="1">The sequence shown here is derived from an EMBL/GenBank/DDBJ whole genome shotgun (WGS) entry which is preliminary data.</text>
</comment>
<gene>
    <name evidence="1" type="ORF">D779_2777</name>
</gene>
<name>W9VE31_9GAMM</name>
<organism evidence="1 2">
    <name type="scientific">Imhoffiella purpurea</name>
    <dbReference type="NCBI Taxonomy" id="1249627"/>
    <lineage>
        <taxon>Bacteria</taxon>
        <taxon>Pseudomonadati</taxon>
        <taxon>Pseudomonadota</taxon>
        <taxon>Gammaproteobacteria</taxon>
        <taxon>Chromatiales</taxon>
        <taxon>Chromatiaceae</taxon>
        <taxon>Imhoffiella</taxon>
    </lineage>
</organism>
<evidence type="ECO:0000313" key="1">
    <source>
        <dbReference type="EMBL" id="EXJ14302.1"/>
    </source>
</evidence>
<dbReference type="Proteomes" id="UP000019460">
    <property type="component" value="Unassembled WGS sequence"/>
</dbReference>
<proteinExistence type="predicted"/>
<sequence length="90" mass="9978">MNPSWGRKRIGSCKPMKMRVFARVARCSGCHGPDRPASSARSIHGSAIWFIVVFSCSFNDPAVFAVPGDPRIALPSSRHIHFEVSEQPWP</sequence>
<dbReference type="AlphaFoldDB" id="W9VE31"/>
<protein>
    <submittedName>
        <fullName evidence="1">Uncharacterized protein</fullName>
    </submittedName>
</protein>
<accession>W9VE31</accession>
<dbReference type="EMBL" id="AONC01000043">
    <property type="protein sequence ID" value="EXJ14302.1"/>
    <property type="molecule type" value="Genomic_DNA"/>
</dbReference>
<evidence type="ECO:0000313" key="2">
    <source>
        <dbReference type="Proteomes" id="UP000019460"/>
    </source>
</evidence>
<dbReference type="STRING" id="1249627.D779_2777"/>
<keyword evidence="2" id="KW-1185">Reference proteome</keyword>